<dbReference type="RefSeq" id="WP_229962713.1">
    <property type="nucleotide sequence ID" value="NZ_JAJJWI010000031.1"/>
</dbReference>
<dbReference type="Proteomes" id="UP001597369">
    <property type="component" value="Unassembled WGS sequence"/>
</dbReference>
<proteinExistence type="inferred from homology"/>
<evidence type="ECO:0000256" key="8">
    <source>
        <dbReference type="ARBA" id="ARBA00023157"/>
    </source>
</evidence>
<comment type="caution">
    <text evidence="12">The sequence shown here is derived from an EMBL/GenBank/DDBJ whole genome shotgun (WGS) entry which is preliminary data.</text>
</comment>
<evidence type="ECO:0000256" key="6">
    <source>
        <dbReference type="ARBA" id="ARBA00023002"/>
    </source>
</evidence>
<dbReference type="InterPro" id="IPR012932">
    <property type="entry name" value="VKOR"/>
</dbReference>
<dbReference type="EMBL" id="JBHUHV010000001">
    <property type="protein sequence ID" value="MFD2065296.1"/>
    <property type="molecule type" value="Genomic_DNA"/>
</dbReference>
<feature type="transmembrane region" description="Helical" evidence="10">
    <location>
        <begin position="130"/>
        <end position="150"/>
    </location>
</feature>
<evidence type="ECO:0000256" key="5">
    <source>
        <dbReference type="ARBA" id="ARBA00022989"/>
    </source>
</evidence>
<comment type="similarity">
    <text evidence="2">Belongs to the VKOR family.</text>
</comment>
<reference evidence="13" key="1">
    <citation type="journal article" date="2019" name="Int. J. Syst. Evol. Microbiol.">
        <title>The Global Catalogue of Microorganisms (GCM) 10K type strain sequencing project: providing services to taxonomists for standard genome sequencing and annotation.</title>
        <authorList>
            <consortium name="The Broad Institute Genomics Platform"/>
            <consortium name="The Broad Institute Genome Sequencing Center for Infectious Disease"/>
            <person name="Wu L."/>
            <person name="Ma J."/>
        </authorList>
    </citation>
    <scope>NUCLEOTIDE SEQUENCE [LARGE SCALE GENOMIC DNA]</scope>
    <source>
        <strain evidence="13">JCM 16545</strain>
    </source>
</reference>
<keyword evidence="6" id="KW-0560">Oxidoreductase</keyword>
<keyword evidence="3 10" id="KW-0812">Transmembrane</keyword>
<evidence type="ECO:0000256" key="3">
    <source>
        <dbReference type="ARBA" id="ARBA00022692"/>
    </source>
</evidence>
<evidence type="ECO:0000313" key="13">
    <source>
        <dbReference type="Proteomes" id="UP001597369"/>
    </source>
</evidence>
<evidence type="ECO:0000256" key="7">
    <source>
        <dbReference type="ARBA" id="ARBA00023136"/>
    </source>
</evidence>
<evidence type="ECO:0000256" key="9">
    <source>
        <dbReference type="ARBA" id="ARBA00023284"/>
    </source>
</evidence>
<keyword evidence="8" id="KW-1015">Disulfide bond</keyword>
<gene>
    <name evidence="12" type="ORF">ACFSKU_00240</name>
</gene>
<keyword evidence="5 10" id="KW-1133">Transmembrane helix</keyword>
<evidence type="ECO:0000256" key="2">
    <source>
        <dbReference type="ARBA" id="ARBA00006214"/>
    </source>
</evidence>
<keyword evidence="13" id="KW-1185">Reference proteome</keyword>
<feature type="transmembrane region" description="Helical" evidence="10">
    <location>
        <begin position="101"/>
        <end position="123"/>
    </location>
</feature>
<accession>A0ABW4WT06</accession>
<comment type="subcellular location">
    <subcellularLocation>
        <location evidence="1">Membrane</location>
        <topology evidence="1">Multi-pass membrane protein</topology>
    </subcellularLocation>
</comment>
<keyword evidence="4" id="KW-0874">Quinone</keyword>
<feature type="domain" description="Vitamin K epoxide reductase" evidence="11">
    <location>
        <begin position="22"/>
        <end position="146"/>
    </location>
</feature>
<protein>
    <submittedName>
        <fullName evidence="12">Vitamin K epoxide reductase family protein</fullName>
    </submittedName>
</protein>
<evidence type="ECO:0000256" key="1">
    <source>
        <dbReference type="ARBA" id="ARBA00004141"/>
    </source>
</evidence>
<organism evidence="12 13">
    <name type="scientific">Pontibacter silvestris</name>
    <dbReference type="NCBI Taxonomy" id="2305183"/>
    <lineage>
        <taxon>Bacteria</taxon>
        <taxon>Pseudomonadati</taxon>
        <taxon>Bacteroidota</taxon>
        <taxon>Cytophagia</taxon>
        <taxon>Cytophagales</taxon>
        <taxon>Hymenobacteraceae</taxon>
        <taxon>Pontibacter</taxon>
    </lineage>
</organism>
<keyword evidence="7 10" id="KW-0472">Membrane</keyword>
<feature type="transmembrane region" description="Helical" evidence="10">
    <location>
        <begin position="21"/>
        <end position="45"/>
    </location>
</feature>
<keyword evidence="9" id="KW-0676">Redox-active center</keyword>
<sequence>MADKHIPPGWDYNPATWPQRIPIIILALVGLGVATYLSLFQLHVIPTVWEPFFGNDSRKILTSSVSKVLPIPDAALGALGYLTDAVAGLIGGDNRWRTMPWIVIVFGLAVGPLGMVSILLVILQPVMFDAWCTLCLTSAAISLIMIGPAMDEMLASLQYMKRVKDANVSTWKAFWGYKSVQGKVE</sequence>
<evidence type="ECO:0000256" key="4">
    <source>
        <dbReference type="ARBA" id="ARBA00022719"/>
    </source>
</evidence>
<dbReference type="Gene3D" id="1.20.1440.130">
    <property type="entry name" value="VKOR domain"/>
    <property type="match status" value="1"/>
</dbReference>
<dbReference type="Pfam" id="PF07884">
    <property type="entry name" value="VKOR"/>
    <property type="match status" value="1"/>
</dbReference>
<name>A0ABW4WT06_9BACT</name>
<evidence type="ECO:0000259" key="11">
    <source>
        <dbReference type="Pfam" id="PF07884"/>
    </source>
</evidence>
<evidence type="ECO:0000256" key="10">
    <source>
        <dbReference type="SAM" id="Phobius"/>
    </source>
</evidence>
<dbReference type="InterPro" id="IPR038354">
    <property type="entry name" value="VKOR_sf"/>
</dbReference>
<evidence type="ECO:0000313" key="12">
    <source>
        <dbReference type="EMBL" id="MFD2065296.1"/>
    </source>
</evidence>
<dbReference type="CDD" id="cd12919">
    <property type="entry name" value="VKOR_2"/>
    <property type="match status" value="1"/>
</dbReference>